<dbReference type="Pfam" id="PF00400">
    <property type="entry name" value="WD40"/>
    <property type="match status" value="6"/>
</dbReference>
<dbReference type="SUPFAM" id="SSF50978">
    <property type="entry name" value="WD40 repeat-like"/>
    <property type="match status" value="2"/>
</dbReference>
<name>A0A2G8S4X3_9APHY</name>
<evidence type="ECO:0000256" key="2">
    <source>
        <dbReference type="ARBA" id="ARBA00022737"/>
    </source>
</evidence>
<keyword evidence="5" id="KW-1185">Reference proteome</keyword>
<dbReference type="InterPro" id="IPR019775">
    <property type="entry name" value="WD40_repeat_CS"/>
</dbReference>
<organism evidence="4 5">
    <name type="scientific">Ganoderma sinense ZZ0214-1</name>
    <dbReference type="NCBI Taxonomy" id="1077348"/>
    <lineage>
        <taxon>Eukaryota</taxon>
        <taxon>Fungi</taxon>
        <taxon>Dikarya</taxon>
        <taxon>Basidiomycota</taxon>
        <taxon>Agaricomycotina</taxon>
        <taxon>Agaricomycetes</taxon>
        <taxon>Polyporales</taxon>
        <taxon>Polyporaceae</taxon>
        <taxon>Ganoderma</taxon>
    </lineage>
</organism>
<keyword evidence="1 3" id="KW-0853">WD repeat</keyword>
<dbReference type="STRING" id="1077348.A0A2G8S4X3"/>
<evidence type="ECO:0000313" key="5">
    <source>
        <dbReference type="Proteomes" id="UP000230002"/>
    </source>
</evidence>
<dbReference type="OrthoDB" id="10251605at2759"/>
<feature type="repeat" description="WD" evidence="3">
    <location>
        <begin position="684"/>
        <end position="713"/>
    </location>
</feature>
<dbReference type="SMART" id="SM00320">
    <property type="entry name" value="WD40"/>
    <property type="match status" value="7"/>
</dbReference>
<dbReference type="Gene3D" id="2.130.10.10">
    <property type="entry name" value="YVTN repeat-like/Quinoprotein amine dehydrogenase"/>
    <property type="match status" value="2"/>
</dbReference>
<dbReference type="PROSITE" id="PS50294">
    <property type="entry name" value="WD_REPEATS_REGION"/>
    <property type="match status" value="4"/>
</dbReference>
<protein>
    <submittedName>
        <fullName evidence="4">Transporter</fullName>
    </submittedName>
</protein>
<evidence type="ECO:0000256" key="3">
    <source>
        <dbReference type="PROSITE-ProRule" id="PRU00221"/>
    </source>
</evidence>
<dbReference type="EMBL" id="AYKW01000023">
    <property type="protein sequence ID" value="PIL28801.1"/>
    <property type="molecule type" value="Genomic_DNA"/>
</dbReference>
<sequence>MAVQLAVPIEVFEAVIDQATDCTESLRRLSLACRVFLPRTRYHLFSSIVVRSVQHMDAFCAFLDSHSWAPPLVRKMTLAMALNYDPCTPTMRLLDVAPTHLLSRLPNLRAWRMEVAENDCGPKGQPVLLSPHRAALSCYERHGGRIQHLELSNVCFDDVADFKALVLAFAGVYSLSCSHIRFRTTTEAHEGASADAAITHSPRLKRLHLGTFVDMGAVEYLLGSSRETLEDLVLTVSDYPRTRDSFERLEKAMSQLLQIASLTLVISCGRLLSAERDDTQAISQDIRRVTKILGCISRSRLWNVQVEFELHHMASLGRALSWGGPALEACNACEDVLLTFPHCRITLHPTAASCRIGRSAFWYSIIKRAFPKLDECRLLSFNCPNLNTQDPPSGHEARVTCLVASRDSKSIVSASMDGTIIVWEAARATIAQEWLAHQGSVDALAWSPDSLRLVSASGVGSEALVVWDIANNDGVHKIAAPEGHTPPVTSCAWSPDGALLASASVDGTVRVWDALTFQQRDLVDDPRCVAQPRLLQFSPDSRCLAWISSSPTHGHGCNIWRPLAGDQPLTIPSHPSRIPKGHVTIYAFSFGPESARIATAHGYSHGPSRELDVVRIWDVATGTALAILQGHAGPVVDVAFSPDGASLLSVSSDSSVKIWDVGRGEETASFQEGPGRRAISHACFSPDGKYVATASWGKTVRVWRLEDASCAVMFSEHKGAVRHVAFSQDGEFLASGDDDGVEIIWYLNSPAAKSLRPGIIDTISIIQGLTPTINANTEERK</sequence>
<dbReference type="InterPro" id="IPR015943">
    <property type="entry name" value="WD40/YVTN_repeat-like_dom_sf"/>
</dbReference>
<dbReference type="PROSITE" id="PS50082">
    <property type="entry name" value="WD_REPEATS_2"/>
    <property type="match status" value="5"/>
</dbReference>
<feature type="repeat" description="WD" evidence="3">
    <location>
        <begin position="628"/>
        <end position="669"/>
    </location>
</feature>
<evidence type="ECO:0000313" key="4">
    <source>
        <dbReference type="EMBL" id="PIL28801.1"/>
    </source>
</evidence>
<accession>A0A2G8S4X3</accession>
<dbReference type="AlphaFoldDB" id="A0A2G8S4X3"/>
<feature type="repeat" description="WD" evidence="3">
    <location>
        <begin position="481"/>
        <end position="513"/>
    </location>
</feature>
<dbReference type="CDD" id="cd00200">
    <property type="entry name" value="WD40"/>
    <property type="match status" value="1"/>
</dbReference>
<dbReference type="PROSITE" id="PS00678">
    <property type="entry name" value="WD_REPEATS_1"/>
    <property type="match status" value="1"/>
</dbReference>
<dbReference type="PANTHER" id="PTHR44129">
    <property type="entry name" value="WD REPEAT-CONTAINING PROTEIN POP1"/>
    <property type="match status" value="1"/>
</dbReference>
<reference evidence="4 5" key="1">
    <citation type="journal article" date="2015" name="Sci. Rep.">
        <title>Chromosome-level genome map provides insights into diverse defense mechanisms in the medicinal fungus Ganoderma sinense.</title>
        <authorList>
            <person name="Zhu Y."/>
            <person name="Xu J."/>
            <person name="Sun C."/>
            <person name="Zhou S."/>
            <person name="Xu H."/>
            <person name="Nelson D.R."/>
            <person name="Qian J."/>
            <person name="Song J."/>
            <person name="Luo H."/>
            <person name="Xiang L."/>
            <person name="Li Y."/>
            <person name="Xu Z."/>
            <person name="Ji A."/>
            <person name="Wang L."/>
            <person name="Lu S."/>
            <person name="Hayward A."/>
            <person name="Sun W."/>
            <person name="Li X."/>
            <person name="Schwartz D.C."/>
            <person name="Wang Y."/>
            <person name="Chen S."/>
        </authorList>
    </citation>
    <scope>NUCLEOTIDE SEQUENCE [LARGE SCALE GENOMIC DNA]</scope>
    <source>
        <strain evidence="4 5">ZZ0214-1</strain>
    </source>
</reference>
<dbReference type="InterPro" id="IPR036322">
    <property type="entry name" value="WD40_repeat_dom_sf"/>
</dbReference>
<comment type="caution">
    <text evidence="4">The sequence shown here is derived from an EMBL/GenBank/DDBJ whole genome shotgun (WGS) entry which is preliminary data.</text>
</comment>
<feature type="repeat" description="WD" evidence="3">
    <location>
        <begin position="392"/>
        <end position="433"/>
    </location>
</feature>
<feature type="repeat" description="WD" evidence="3">
    <location>
        <begin position="714"/>
        <end position="755"/>
    </location>
</feature>
<dbReference type="PRINTS" id="PR00320">
    <property type="entry name" value="GPROTEINBRPT"/>
</dbReference>
<dbReference type="InterPro" id="IPR001680">
    <property type="entry name" value="WD40_rpt"/>
</dbReference>
<proteinExistence type="predicted"/>
<evidence type="ECO:0000256" key="1">
    <source>
        <dbReference type="ARBA" id="ARBA00022574"/>
    </source>
</evidence>
<keyword evidence="2" id="KW-0677">Repeat</keyword>
<dbReference type="InterPro" id="IPR050349">
    <property type="entry name" value="WD_LIS1/nudF_dynein_reg"/>
</dbReference>
<gene>
    <name evidence="4" type="ORF">GSI_08845</name>
</gene>
<dbReference type="InterPro" id="IPR020472">
    <property type="entry name" value="WD40_PAC1"/>
</dbReference>
<dbReference type="Proteomes" id="UP000230002">
    <property type="component" value="Unassembled WGS sequence"/>
</dbReference>